<keyword evidence="6 7" id="KW-0472">Membrane</keyword>
<feature type="transmembrane region" description="Helical" evidence="7">
    <location>
        <begin position="218"/>
        <end position="239"/>
    </location>
</feature>
<comment type="similarity">
    <text evidence="2">Belongs to the ABC-4 integral membrane protein family. LolC/E subfamily.</text>
</comment>
<comment type="caution">
    <text evidence="9">The sequence shown here is derived from an EMBL/GenBank/DDBJ whole genome shotgun (WGS) entry which is preliminary data.</text>
</comment>
<evidence type="ECO:0000259" key="8">
    <source>
        <dbReference type="Pfam" id="PF02687"/>
    </source>
</evidence>
<feature type="transmembrane region" description="Helical" evidence="7">
    <location>
        <begin position="123"/>
        <end position="148"/>
    </location>
</feature>
<evidence type="ECO:0000256" key="7">
    <source>
        <dbReference type="SAM" id="Phobius"/>
    </source>
</evidence>
<keyword evidence="4 7" id="KW-0812">Transmembrane</keyword>
<organism evidence="9 10">
    <name type="scientific">Microbacterium ginsengisoli</name>
    <dbReference type="NCBI Taxonomy" id="400772"/>
    <lineage>
        <taxon>Bacteria</taxon>
        <taxon>Bacillati</taxon>
        <taxon>Actinomycetota</taxon>
        <taxon>Actinomycetes</taxon>
        <taxon>Micrococcales</taxon>
        <taxon>Microbacteriaceae</taxon>
        <taxon>Microbacterium</taxon>
    </lineage>
</organism>
<protein>
    <submittedName>
        <fullName evidence="9">Peptide ABC transporter permease</fullName>
    </submittedName>
</protein>
<dbReference type="InterPro" id="IPR051447">
    <property type="entry name" value="Lipoprotein-release_system"/>
</dbReference>
<evidence type="ECO:0000256" key="1">
    <source>
        <dbReference type="ARBA" id="ARBA00004651"/>
    </source>
</evidence>
<dbReference type="Proteomes" id="UP000257479">
    <property type="component" value="Unassembled WGS sequence"/>
</dbReference>
<feature type="transmembrane region" description="Helical" evidence="7">
    <location>
        <begin position="348"/>
        <end position="373"/>
    </location>
</feature>
<dbReference type="Pfam" id="PF02687">
    <property type="entry name" value="FtsX"/>
    <property type="match status" value="2"/>
</dbReference>
<evidence type="ECO:0000256" key="5">
    <source>
        <dbReference type="ARBA" id="ARBA00022989"/>
    </source>
</evidence>
<accession>A0A3C1KB30</accession>
<feature type="domain" description="ABC3 transporter permease C-terminal" evidence="8">
    <location>
        <begin position="76"/>
        <end position="189"/>
    </location>
</feature>
<evidence type="ECO:0000313" key="10">
    <source>
        <dbReference type="Proteomes" id="UP000257479"/>
    </source>
</evidence>
<dbReference type="PANTHER" id="PTHR30489:SF0">
    <property type="entry name" value="LIPOPROTEIN-RELEASING SYSTEM TRANSMEMBRANE PROTEIN LOLE"/>
    <property type="match status" value="1"/>
</dbReference>
<feature type="transmembrane region" description="Helical" evidence="7">
    <location>
        <begin position="394"/>
        <end position="420"/>
    </location>
</feature>
<evidence type="ECO:0000256" key="3">
    <source>
        <dbReference type="ARBA" id="ARBA00022475"/>
    </source>
</evidence>
<name>A0A3C1KB30_9MICO</name>
<gene>
    <name evidence="9" type="ORF">DCP95_03770</name>
</gene>
<reference evidence="9 10" key="1">
    <citation type="journal article" date="2018" name="Nat. Biotechnol.">
        <title>A standardized bacterial taxonomy based on genome phylogeny substantially revises the tree of life.</title>
        <authorList>
            <person name="Parks D.H."/>
            <person name="Chuvochina M."/>
            <person name="Waite D.W."/>
            <person name="Rinke C."/>
            <person name="Skarshewski A."/>
            <person name="Chaumeil P.A."/>
            <person name="Hugenholtz P."/>
        </authorList>
    </citation>
    <scope>NUCLEOTIDE SEQUENCE [LARGE SCALE GENOMIC DNA]</scope>
    <source>
        <strain evidence="9">UBA9152</strain>
    </source>
</reference>
<dbReference type="EMBL" id="DMNG01000065">
    <property type="protein sequence ID" value="HAN23673.1"/>
    <property type="molecule type" value="Genomic_DNA"/>
</dbReference>
<evidence type="ECO:0000313" key="9">
    <source>
        <dbReference type="EMBL" id="HAN23673.1"/>
    </source>
</evidence>
<dbReference type="AlphaFoldDB" id="A0A3C1KB30"/>
<dbReference type="GO" id="GO:0098797">
    <property type="term" value="C:plasma membrane protein complex"/>
    <property type="evidence" value="ECO:0007669"/>
    <property type="project" value="TreeGrafter"/>
</dbReference>
<comment type="subcellular location">
    <subcellularLocation>
        <location evidence="1">Cell membrane</location>
        <topology evidence="1">Multi-pass membrane protein</topology>
    </subcellularLocation>
</comment>
<feature type="transmembrane region" description="Helical" evidence="7">
    <location>
        <begin position="440"/>
        <end position="467"/>
    </location>
</feature>
<proteinExistence type="inferred from homology"/>
<dbReference type="PANTHER" id="PTHR30489">
    <property type="entry name" value="LIPOPROTEIN-RELEASING SYSTEM TRANSMEMBRANE PROTEIN LOLE"/>
    <property type="match status" value="1"/>
</dbReference>
<evidence type="ECO:0000256" key="2">
    <source>
        <dbReference type="ARBA" id="ARBA00005236"/>
    </source>
</evidence>
<feature type="domain" description="ABC3 transporter permease C-terminal" evidence="8">
    <location>
        <begin position="351"/>
        <end position="477"/>
    </location>
</feature>
<feature type="transmembrane region" description="Helical" evidence="7">
    <location>
        <begin position="245"/>
        <end position="267"/>
    </location>
</feature>
<feature type="transmembrane region" description="Helical" evidence="7">
    <location>
        <begin position="65"/>
        <end position="98"/>
    </location>
</feature>
<evidence type="ECO:0000256" key="4">
    <source>
        <dbReference type="ARBA" id="ARBA00022692"/>
    </source>
</evidence>
<dbReference type="InterPro" id="IPR003838">
    <property type="entry name" value="ABC3_permease_C"/>
</dbReference>
<feature type="transmembrane region" description="Helical" evidence="7">
    <location>
        <begin position="168"/>
        <end position="186"/>
    </location>
</feature>
<evidence type="ECO:0000256" key="6">
    <source>
        <dbReference type="ARBA" id="ARBA00023136"/>
    </source>
</evidence>
<sequence length="484" mass="48849">MTAVTAVASPPRVRIGGFSLRERGTGATVLIAAVATAFAVVLLSATAFLSASISATPHVGESRTFAVVSGILTSLLVGVAVYVASIVTANTFATVVAGRVRQIALLRLLGSTARSQRRDVARLGLVAGIVGAVAGLVGGTVLSFAGVWVLENAYGIAAPGLELIRPVLLVPAAVVALTTWAGAWAGSRRVLRVTPMAALGQAVEASTQELSRSHGRTVAALVLGASGVGLLALGVVVGLSSPYGVLIAFPGGLLSFTALALGAHLVMPPVLRLIGRLFGRSAVARLAAENALRHPERSSRMAIALVMGVALVMMFAVAGTSAIGVLVASAGGEAPPEMTAGFTGFTTVMMALVAVCGVIAAIGVVDQLALGVHQRRREFALLRALGLSSRQVRLVVLLEAVPLVLASLVVGIVLGTAYGWAGAQAVLGSVKLTPDAAATLVWPVIPPIPLIVVIAATVVVALVATVVPTRIATRTSPVAALAQD</sequence>
<keyword evidence="5 7" id="KW-1133">Transmembrane helix</keyword>
<keyword evidence="3" id="KW-1003">Cell membrane</keyword>
<feature type="transmembrane region" description="Helical" evidence="7">
    <location>
        <begin position="302"/>
        <end position="328"/>
    </location>
</feature>
<dbReference type="GO" id="GO:0044874">
    <property type="term" value="P:lipoprotein localization to outer membrane"/>
    <property type="evidence" value="ECO:0007669"/>
    <property type="project" value="TreeGrafter"/>
</dbReference>
<feature type="transmembrane region" description="Helical" evidence="7">
    <location>
        <begin position="29"/>
        <end position="53"/>
    </location>
</feature>